<proteinExistence type="predicted"/>
<protein>
    <submittedName>
        <fullName evidence="1">Uncharacterized protein</fullName>
    </submittedName>
</protein>
<evidence type="ECO:0000313" key="2">
    <source>
        <dbReference type="Proteomes" id="UP001338125"/>
    </source>
</evidence>
<comment type="caution">
    <text evidence="1">The sequence shown here is derived from an EMBL/GenBank/DDBJ whole genome shotgun (WGS) entry which is preliminary data.</text>
</comment>
<dbReference type="EMBL" id="JAVFKD010000002">
    <property type="protein sequence ID" value="KAK5996809.1"/>
    <property type="molecule type" value="Genomic_DNA"/>
</dbReference>
<keyword evidence="2" id="KW-1185">Reference proteome</keyword>
<organism evidence="1 2">
    <name type="scientific">Cladobotryum mycophilum</name>
    <dbReference type="NCBI Taxonomy" id="491253"/>
    <lineage>
        <taxon>Eukaryota</taxon>
        <taxon>Fungi</taxon>
        <taxon>Dikarya</taxon>
        <taxon>Ascomycota</taxon>
        <taxon>Pezizomycotina</taxon>
        <taxon>Sordariomycetes</taxon>
        <taxon>Hypocreomycetidae</taxon>
        <taxon>Hypocreales</taxon>
        <taxon>Hypocreaceae</taxon>
        <taxon>Cladobotryum</taxon>
    </lineage>
</organism>
<name>A0ABR0SXF5_9HYPO</name>
<dbReference type="Proteomes" id="UP001338125">
    <property type="component" value="Unassembled WGS sequence"/>
</dbReference>
<reference evidence="1 2" key="1">
    <citation type="submission" date="2024-01" db="EMBL/GenBank/DDBJ databases">
        <title>Complete genome of Cladobotryum mycophilum ATHUM6906.</title>
        <authorList>
            <person name="Christinaki A.C."/>
            <person name="Myridakis A.I."/>
            <person name="Kouvelis V.N."/>
        </authorList>
    </citation>
    <scope>NUCLEOTIDE SEQUENCE [LARGE SCALE GENOMIC DNA]</scope>
    <source>
        <strain evidence="1 2">ATHUM6906</strain>
    </source>
</reference>
<evidence type="ECO:0000313" key="1">
    <source>
        <dbReference type="EMBL" id="KAK5996809.1"/>
    </source>
</evidence>
<accession>A0ABR0SXF5</accession>
<sequence>MNHFPSLKVEVLFSDQFNDPRAQVITPDKLPELFFLTTYGEIENLSSSSYEYLANIEVGDCSVFDFLKEKGIEAYPKYTTTGLSHLQIPEVELSNRGVSFTKTPDGSRPNIFVVGQADKDSALLSSHFEFLILDNVEHIMDPYGPPIIVL</sequence>
<gene>
    <name evidence="1" type="ORF">PT974_02152</name>
</gene>